<name>A0ABD3ASW7_9GENT</name>
<feature type="region of interest" description="Disordered" evidence="1">
    <location>
        <begin position="61"/>
        <end position="94"/>
    </location>
</feature>
<feature type="compositionally biased region" description="Polar residues" evidence="1">
    <location>
        <begin position="70"/>
        <end position="81"/>
    </location>
</feature>
<comment type="caution">
    <text evidence="2">The sequence shown here is derived from an EMBL/GenBank/DDBJ whole genome shotgun (WGS) entry which is preliminary data.</text>
</comment>
<proteinExistence type="predicted"/>
<organism evidence="2 3">
    <name type="scientific">Cinchona calisaya</name>
    <dbReference type="NCBI Taxonomy" id="153742"/>
    <lineage>
        <taxon>Eukaryota</taxon>
        <taxon>Viridiplantae</taxon>
        <taxon>Streptophyta</taxon>
        <taxon>Embryophyta</taxon>
        <taxon>Tracheophyta</taxon>
        <taxon>Spermatophyta</taxon>
        <taxon>Magnoliopsida</taxon>
        <taxon>eudicotyledons</taxon>
        <taxon>Gunneridae</taxon>
        <taxon>Pentapetalae</taxon>
        <taxon>asterids</taxon>
        <taxon>lamiids</taxon>
        <taxon>Gentianales</taxon>
        <taxon>Rubiaceae</taxon>
        <taxon>Cinchonoideae</taxon>
        <taxon>Cinchoneae</taxon>
        <taxon>Cinchona</taxon>
    </lineage>
</organism>
<sequence length="162" mass="18344">MKEMVRRRGVNKEECKGPRFGVGSTGKVRVLMMQELDSVTSKTGPSTVPVSVYCCESRKRQVMKNKSDQKNSTTCKTSNASSKRKTAGSVRKRVYQRPSVQSIPMLESEDISLDRTPVRGSQERRRIRMVEIVDLKCGNSEKPWSSPITNQLRRLSFSKLSD</sequence>
<dbReference type="EMBL" id="JBJUIK010000002">
    <property type="protein sequence ID" value="KAL3534249.1"/>
    <property type="molecule type" value="Genomic_DNA"/>
</dbReference>
<evidence type="ECO:0000313" key="3">
    <source>
        <dbReference type="Proteomes" id="UP001630127"/>
    </source>
</evidence>
<dbReference type="PANTHER" id="PTHR36405">
    <property type="entry name" value="BNAA10G09140D PROTEIN"/>
    <property type="match status" value="1"/>
</dbReference>
<feature type="compositionally biased region" description="Basic and acidic residues" evidence="1">
    <location>
        <begin position="1"/>
        <end position="17"/>
    </location>
</feature>
<feature type="region of interest" description="Disordered" evidence="1">
    <location>
        <begin position="1"/>
        <end position="23"/>
    </location>
</feature>
<feature type="compositionally biased region" description="Basic residues" evidence="1">
    <location>
        <begin position="82"/>
        <end position="94"/>
    </location>
</feature>
<evidence type="ECO:0000256" key="1">
    <source>
        <dbReference type="SAM" id="MobiDB-lite"/>
    </source>
</evidence>
<dbReference type="Proteomes" id="UP001630127">
    <property type="component" value="Unassembled WGS sequence"/>
</dbReference>
<dbReference type="AlphaFoldDB" id="A0ABD3ASW7"/>
<protein>
    <submittedName>
        <fullName evidence="2">Uncharacterized protein</fullName>
    </submittedName>
</protein>
<reference evidence="2 3" key="1">
    <citation type="submission" date="2024-11" db="EMBL/GenBank/DDBJ databases">
        <title>A near-complete genome assembly of Cinchona calisaya.</title>
        <authorList>
            <person name="Lian D.C."/>
            <person name="Zhao X.W."/>
            <person name="Wei L."/>
        </authorList>
    </citation>
    <scope>NUCLEOTIDE SEQUENCE [LARGE SCALE GENOMIC DNA]</scope>
    <source>
        <tissue evidence="2">Nenye</tissue>
    </source>
</reference>
<evidence type="ECO:0000313" key="2">
    <source>
        <dbReference type="EMBL" id="KAL3534249.1"/>
    </source>
</evidence>
<gene>
    <name evidence="2" type="ORF">ACH5RR_002710</name>
</gene>
<accession>A0ABD3ASW7</accession>
<keyword evidence="3" id="KW-1185">Reference proteome</keyword>
<dbReference type="PANTHER" id="PTHR36405:SF5">
    <property type="match status" value="1"/>
</dbReference>